<dbReference type="KEGG" id="auh:AWM75_07590"/>
<sequence length="342" mass="39821">MSYSDYYMNLPLDLAGSRTKNRFRVELLWGISKLIDAHEKDGDYTLIFDFKCDIELHYEDGVEFYQVKTMSRGNYNLKKLTNRTGNSNSILGKLYALYTPSEKVKLAVVCNKYLKVGKNEDLRSEVCLGELNKESLKLIKQKLIEELDIKDVSLENTFYICDGTDLNKPHHALLGKLVESFEKIKHEEPNNPNALYRLVSETAQQKACYEENITTYEDVKKLKGISRAEFDKMLESHRKKSLTGIELTRKYISGLPVNERRRYNMALTDLLNNEHSHDLRNLEVSIFDYILSNEDLIIDEDSLISNLSAEFDKEFTVEYSQEFKHIVYLKIFYIYVEGGDVY</sequence>
<accession>A0A120IB15</accession>
<protein>
    <submittedName>
        <fullName evidence="1">Uncharacterized protein</fullName>
    </submittedName>
</protein>
<reference evidence="2" key="2">
    <citation type="submission" date="2016-01" db="EMBL/GenBank/DDBJ databases">
        <title>Six Aerococcus type strain genome sequencing and assembly using PacBio and Illumina Hiseq.</title>
        <authorList>
            <person name="Carkaci D."/>
            <person name="Dargis R."/>
            <person name="Nielsen X.C."/>
            <person name="Skovgaard O."/>
            <person name="Fuursted K."/>
            <person name="Christensen J.J."/>
        </authorList>
    </citation>
    <scope>NUCLEOTIDE SEQUENCE [LARGE SCALE GENOMIC DNA]</scope>
    <source>
        <strain evidence="2">CCUG42038B</strain>
    </source>
</reference>
<dbReference type="AlphaFoldDB" id="A0A120IB15"/>
<name>A0A120IB15_9LACT</name>
<keyword evidence="2" id="KW-1185">Reference proteome</keyword>
<dbReference type="GO" id="GO:0004518">
    <property type="term" value="F:nuclease activity"/>
    <property type="evidence" value="ECO:0007669"/>
    <property type="project" value="InterPro"/>
</dbReference>
<evidence type="ECO:0000313" key="2">
    <source>
        <dbReference type="Proteomes" id="UP000062260"/>
    </source>
</evidence>
<dbReference type="RefSeq" id="WP_067980381.1">
    <property type="nucleotide sequence ID" value="NZ_CP014163.1"/>
</dbReference>
<dbReference type="EMBL" id="CP014163">
    <property type="protein sequence ID" value="AMB99834.1"/>
    <property type="molecule type" value="Genomic_DNA"/>
</dbReference>
<dbReference type="InterPro" id="IPR025382">
    <property type="entry name" value="Cap4-like_endonuclease_dom"/>
</dbReference>
<proteinExistence type="predicted"/>
<reference evidence="1 2" key="1">
    <citation type="journal article" date="2016" name="Genome Announc.">
        <title>Complete Genome Sequences of Aerococcus christensenii CCUG 28831T, Aerococcus sanguinicola CCUG 43001T, Aerococcus urinae CCUG 36881T, Aerococcus urinaeequi CCUG 28094T, Aerococcus urinaehominis CCUG 42038 BT, and Aerococcus viridans CCUG 4311T.</title>
        <authorList>
            <person name="Carkaci D."/>
            <person name="Dargis R."/>
            <person name="Nielsen X.C."/>
            <person name="Skovgaard O."/>
            <person name="Fuursted K."/>
            <person name="Christensen J.J."/>
        </authorList>
    </citation>
    <scope>NUCLEOTIDE SEQUENCE [LARGE SCALE GENOMIC DNA]</scope>
    <source>
        <strain evidence="1 2">CCUG42038B</strain>
    </source>
</reference>
<evidence type="ECO:0000313" key="1">
    <source>
        <dbReference type="EMBL" id="AMB99834.1"/>
    </source>
</evidence>
<dbReference type="Pfam" id="PF14130">
    <property type="entry name" value="Cap4_nuclease"/>
    <property type="match status" value="1"/>
</dbReference>
<dbReference type="Proteomes" id="UP000062260">
    <property type="component" value="Chromosome"/>
</dbReference>
<organism evidence="1 2">
    <name type="scientific">Aerococcus urinaehominis</name>
    <dbReference type="NCBI Taxonomy" id="128944"/>
    <lineage>
        <taxon>Bacteria</taxon>
        <taxon>Bacillati</taxon>
        <taxon>Bacillota</taxon>
        <taxon>Bacilli</taxon>
        <taxon>Lactobacillales</taxon>
        <taxon>Aerococcaceae</taxon>
        <taxon>Aerococcus</taxon>
    </lineage>
</organism>
<gene>
    <name evidence="1" type="ORF">AWM75_07590</name>
</gene>